<dbReference type="PANTHER" id="PTHR43763">
    <property type="entry name" value="XAA-PRO AMINOPEPTIDASE 1"/>
    <property type="match status" value="1"/>
</dbReference>
<feature type="domain" description="Peptidase M24 C-terminal" evidence="6">
    <location>
        <begin position="534"/>
        <end position="593"/>
    </location>
</feature>
<gene>
    <name evidence="7" type="primary">pepQ</name>
    <name evidence="7" type="ORF">CZ814_02730</name>
</gene>
<evidence type="ECO:0000256" key="3">
    <source>
        <dbReference type="ARBA" id="ARBA00022801"/>
    </source>
</evidence>
<dbReference type="Pfam" id="PF01321">
    <property type="entry name" value="Creatinase_N"/>
    <property type="match status" value="1"/>
</dbReference>
<dbReference type="OrthoDB" id="9806388at2"/>
<dbReference type="SUPFAM" id="SSF53092">
    <property type="entry name" value="Creatinase/prolidase N-terminal domain"/>
    <property type="match status" value="1"/>
</dbReference>
<dbReference type="EC" id="3.4.13.9" evidence="7"/>
<comment type="similarity">
    <text evidence="1">Belongs to the peptidase M24B family.</text>
</comment>
<dbReference type="InterPro" id="IPR029149">
    <property type="entry name" value="Creatin/AminoP/Spt16_N"/>
</dbReference>
<accession>A0A1T4U535</accession>
<feature type="domain" description="Creatinase N-terminal" evidence="5">
    <location>
        <begin position="8"/>
        <end position="130"/>
    </location>
</feature>
<dbReference type="EMBL" id="FUWP01000016">
    <property type="protein sequence ID" value="SKA47709.1"/>
    <property type="molecule type" value="Genomic_DNA"/>
</dbReference>
<keyword evidence="7" id="KW-0224">Dipeptidase</keyword>
<sequence length="595" mass="64902">MQAAISQRVEQIRHWLAENQLDALLIPHEDEFLGEYIPDHNERLHWLTGFTGSAGAAIITRDDAAVFVDGRYVVQVRKQVPAEVFQYCHLIEQPPVQWALDNLAAGSKVAIDARLHSAAWLKNATTTIDGELDLVCVTENPIDVLWLDRPAPVLSDAQLMGLEYVGQSSTEKREQIAALLKKHKADAAFLSQLDSIAWLLNIRGDDVHCLPVLLSAAVIHSDASVNFYIDSHRLPEGFATHVGNGVNIREPEQLAAGLAALSGKRVQFDSANSNAWAAQQLQDAGAQLIEAANPTLLPKATKNATEMAGIKACHIRDGVAMAKFLAWVDAQVAAGHLLDEAQLSDQLWQFRQLDPSCSDVSFDTISAAAGNAAMCHYNHLNQPQPSKLQMDTVYLVDSGGQYPDGTTDITRTIAIGQPGEEVKQAFTLVLKGHIALASARFPKGTTGSQLDALARQHLWAHGFDYDHGTGHGVGHFLSVHEGPQRIAKAYNPVALLPGMVLSNEPGYYRADAFGIRIENLEAVVEVATQGDMSVMGFESLTRAPIDKRLIDLSLLTDIELAWLNHYHHTVFEVISPALDGDDLAWLTQATAPLQR</sequence>
<dbReference type="FunFam" id="3.90.230.10:FF:000009">
    <property type="entry name" value="xaa-Pro aminopeptidase 2"/>
    <property type="match status" value="1"/>
</dbReference>
<dbReference type="RefSeq" id="WP_080175505.1">
    <property type="nucleotide sequence ID" value="NZ_AP024854.1"/>
</dbReference>
<dbReference type="Proteomes" id="UP000191116">
    <property type="component" value="Unassembled WGS sequence"/>
</dbReference>
<dbReference type="InterPro" id="IPR036005">
    <property type="entry name" value="Creatinase/aminopeptidase-like"/>
</dbReference>
<dbReference type="GO" id="GO:0070006">
    <property type="term" value="F:metalloaminopeptidase activity"/>
    <property type="evidence" value="ECO:0007669"/>
    <property type="project" value="InterPro"/>
</dbReference>
<dbReference type="InterPro" id="IPR000994">
    <property type="entry name" value="Pept_M24"/>
</dbReference>
<dbReference type="SUPFAM" id="SSF55920">
    <property type="entry name" value="Creatinase/aminopeptidase"/>
    <property type="match status" value="1"/>
</dbReference>
<keyword evidence="2" id="KW-0479">Metal-binding</keyword>
<dbReference type="Pfam" id="PF00557">
    <property type="entry name" value="Peptidase_M24"/>
    <property type="match status" value="1"/>
</dbReference>
<dbReference type="Gene3D" id="3.90.230.10">
    <property type="entry name" value="Creatinase/methionine aminopeptidase superfamily"/>
    <property type="match status" value="1"/>
</dbReference>
<dbReference type="InterPro" id="IPR000587">
    <property type="entry name" value="Creatinase_N"/>
</dbReference>
<evidence type="ECO:0000259" key="4">
    <source>
        <dbReference type="Pfam" id="PF00557"/>
    </source>
</evidence>
<evidence type="ECO:0000313" key="7">
    <source>
        <dbReference type="EMBL" id="SKA47709.1"/>
    </source>
</evidence>
<keyword evidence="3 7" id="KW-0378">Hydrolase</keyword>
<name>A0A1T4U535_9GAMM</name>
<evidence type="ECO:0000256" key="2">
    <source>
        <dbReference type="ARBA" id="ARBA00022723"/>
    </source>
</evidence>
<evidence type="ECO:0000259" key="5">
    <source>
        <dbReference type="Pfam" id="PF01321"/>
    </source>
</evidence>
<dbReference type="Pfam" id="PF16188">
    <property type="entry name" value="Peptidase_M24_C"/>
    <property type="match status" value="1"/>
</dbReference>
<dbReference type="GO" id="GO:0102009">
    <property type="term" value="F:proline dipeptidase activity"/>
    <property type="evidence" value="ECO:0007669"/>
    <property type="project" value="UniProtKB-EC"/>
</dbReference>
<dbReference type="Pfam" id="PF16189">
    <property type="entry name" value="Creatinase_N_2"/>
    <property type="match status" value="1"/>
</dbReference>
<dbReference type="InterPro" id="IPR050422">
    <property type="entry name" value="X-Pro_aminopeptidase_P"/>
</dbReference>
<dbReference type="GO" id="GO:0005737">
    <property type="term" value="C:cytoplasm"/>
    <property type="evidence" value="ECO:0007669"/>
    <property type="project" value="UniProtKB-ARBA"/>
</dbReference>
<evidence type="ECO:0000259" key="6">
    <source>
        <dbReference type="Pfam" id="PF16188"/>
    </source>
</evidence>
<evidence type="ECO:0000256" key="1">
    <source>
        <dbReference type="ARBA" id="ARBA00008766"/>
    </source>
</evidence>
<organism evidence="7 8">
    <name type="scientific">Photobacterium toruni</name>
    <dbReference type="NCBI Taxonomy" id="1935446"/>
    <lineage>
        <taxon>Bacteria</taxon>
        <taxon>Pseudomonadati</taxon>
        <taxon>Pseudomonadota</taxon>
        <taxon>Gammaproteobacteria</taxon>
        <taxon>Vibrionales</taxon>
        <taxon>Vibrionaceae</taxon>
        <taxon>Photobacterium</taxon>
    </lineage>
</organism>
<dbReference type="PANTHER" id="PTHR43763:SF6">
    <property type="entry name" value="XAA-PRO AMINOPEPTIDASE 1"/>
    <property type="match status" value="1"/>
</dbReference>
<proteinExistence type="inferred from homology"/>
<dbReference type="AlphaFoldDB" id="A0A1T4U535"/>
<feature type="domain" description="Peptidase M24" evidence="4">
    <location>
        <begin position="309"/>
        <end position="523"/>
    </location>
</feature>
<keyword evidence="7" id="KW-0645">Protease</keyword>
<dbReference type="Gene3D" id="3.40.350.10">
    <property type="entry name" value="Creatinase/prolidase N-terminal domain"/>
    <property type="match status" value="2"/>
</dbReference>
<dbReference type="InterPro" id="IPR032416">
    <property type="entry name" value="Peptidase_M24_C"/>
</dbReference>
<reference evidence="7 8" key="1">
    <citation type="submission" date="2017-02" db="EMBL/GenBank/DDBJ databases">
        <authorList>
            <person name="Peterson S.W."/>
        </authorList>
    </citation>
    <scope>NUCLEOTIDE SEQUENCE [LARGE SCALE GENOMIC DNA]</scope>
    <source>
        <strain evidence="7 8">CECT 9189</strain>
    </source>
</reference>
<protein>
    <submittedName>
        <fullName evidence="7">Xaa-Pro dipeptidase</fullName>
        <ecNumber evidence="7">3.4.13.9</ecNumber>
    </submittedName>
</protein>
<dbReference type="CDD" id="cd01085">
    <property type="entry name" value="APP"/>
    <property type="match status" value="1"/>
</dbReference>
<dbReference type="GO" id="GO:0046872">
    <property type="term" value="F:metal ion binding"/>
    <property type="evidence" value="ECO:0007669"/>
    <property type="project" value="UniProtKB-KW"/>
</dbReference>
<evidence type="ECO:0000313" key="8">
    <source>
        <dbReference type="Proteomes" id="UP000191116"/>
    </source>
</evidence>
<dbReference type="InterPro" id="IPR033740">
    <property type="entry name" value="Pept_M24B"/>
</dbReference>